<dbReference type="Pfam" id="PF02770">
    <property type="entry name" value="Acyl-CoA_dh_M"/>
    <property type="match status" value="1"/>
</dbReference>
<dbReference type="SUPFAM" id="SSF57850">
    <property type="entry name" value="RING/U-box"/>
    <property type="match status" value="1"/>
</dbReference>
<feature type="domain" description="Acyl-CoA oxidase/dehydrogenase middle" evidence="16">
    <location>
        <begin position="672"/>
        <end position="767"/>
    </location>
</feature>
<keyword evidence="5" id="KW-0285">Flavoprotein</keyword>
<organism evidence="18 19">
    <name type="scientific">Pyrocoelia pectoralis</name>
    <dbReference type="NCBI Taxonomy" id="417401"/>
    <lineage>
        <taxon>Eukaryota</taxon>
        <taxon>Metazoa</taxon>
        <taxon>Ecdysozoa</taxon>
        <taxon>Arthropoda</taxon>
        <taxon>Hexapoda</taxon>
        <taxon>Insecta</taxon>
        <taxon>Pterygota</taxon>
        <taxon>Neoptera</taxon>
        <taxon>Endopterygota</taxon>
        <taxon>Coleoptera</taxon>
        <taxon>Polyphaga</taxon>
        <taxon>Elateriformia</taxon>
        <taxon>Elateroidea</taxon>
        <taxon>Lampyridae</taxon>
        <taxon>Lampyrinae</taxon>
        <taxon>Pyrocoelia</taxon>
    </lineage>
</organism>
<evidence type="ECO:0000256" key="8">
    <source>
        <dbReference type="ARBA" id="ARBA00031895"/>
    </source>
</evidence>
<dbReference type="InterPro" id="IPR046373">
    <property type="entry name" value="Acyl-CoA_Oxase/DH_mid-dom_sf"/>
</dbReference>
<dbReference type="PANTHER" id="PTHR43884:SF26">
    <property type="entry name" value="MEDIUM-CHAIN SPECIFIC ACYL-COA DEHYDROGENASE, MITOCHONDRIAL-LIKE PROTEIN-RELATED"/>
    <property type="match status" value="1"/>
</dbReference>
<protein>
    <recommendedName>
        <fullName evidence="9">Short-chain specific acyl-CoA dehydrogenase, mitochondrial</fullName>
        <ecNumber evidence="4">1.3.8.1</ecNumber>
    </recommendedName>
    <alternativeName>
        <fullName evidence="8">Butyryl-CoA dehydrogenase</fullName>
    </alternativeName>
</protein>
<comment type="catalytic activity">
    <reaction evidence="13">
        <text>butanoyl-CoA + oxidized [electron-transfer flavoprotein] + H(+) = (2E)-butenoyl-CoA + reduced [electron-transfer flavoprotein]</text>
        <dbReference type="Rhea" id="RHEA:24004"/>
        <dbReference type="Rhea" id="RHEA-COMP:10685"/>
        <dbReference type="Rhea" id="RHEA-COMP:10686"/>
        <dbReference type="ChEBI" id="CHEBI:15378"/>
        <dbReference type="ChEBI" id="CHEBI:57332"/>
        <dbReference type="ChEBI" id="CHEBI:57371"/>
        <dbReference type="ChEBI" id="CHEBI:57692"/>
        <dbReference type="ChEBI" id="CHEBI:58307"/>
        <dbReference type="EC" id="1.3.8.1"/>
    </reaction>
    <physiologicalReaction direction="left-to-right" evidence="13">
        <dbReference type="Rhea" id="RHEA:24005"/>
    </physiologicalReaction>
</comment>
<evidence type="ECO:0000256" key="2">
    <source>
        <dbReference type="ARBA" id="ARBA00005198"/>
    </source>
</evidence>
<dbReference type="EC" id="1.3.8.1" evidence="4"/>
<dbReference type="InterPro" id="IPR006089">
    <property type="entry name" value="Acyl-CoA_DH_CS"/>
</dbReference>
<dbReference type="InterPro" id="IPR013786">
    <property type="entry name" value="AcylCoA_DH/ox_N"/>
</dbReference>
<dbReference type="SUPFAM" id="SSF47203">
    <property type="entry name" value="Acyl-CoA dehydrogenase C-terminal domain-like"/>
    <property type="match status" value="1"/>
</dbReference>
<evidence type="ECO:0000256" key="6">
    <source>
        <dbReference type="ARBA" id="ARBA00022827"/>
    </source>
</evidence>
<evidence type="ECO:0000256" key="7">
    <source>
        <dbReference type="ARBA" id="ARBA00023002"/>
    </source>
</evidence>
<dbReference type="InterPro" id="IPR009075">
    <property type="entry name" value="AcylCo_DH/oxidase_C"/>
</dbReference>
<dbReference type="PROSITE" id="PS00073">
    <property type="entry name" value="ACYL_COA_DH_2"/>
    <property type="match status" value="1"/>
</dbReference>
<evidence type="ECO:0000256" key="14">
    <source>
        <dbReference type="SAM" id="MobiDB-lite"/>
    </source>
</evidence>
<comment type="cofactor">
    <cofactor evidence="1">
        <name>FAD</name>
        <dbReference type="ChEBI" id="CHEBI:57692"/>
    </cofactor>
</comment>
<evidence type="ECO:0000259" key="16">
    <source>
        <dbReference type="Pfam" id="PF02770"/>
    </source>
</evidence>
<comment type="catalytic activity">
    <reaction evidence="11">
        <text>pentanoyl-CoA + oxidized [electron-transfer flavoprotein] + H(+) = (2E)-pentenoyl-CoA + reduced [electron-transfer flavoprotein]</text>
        <dbReference type="Rhea" id="RHEA:43456"/>
        <dbReference type="Rhea" id="RHEA-COMP:10685"/>
        <dbReference type="Rhea" id="RHEA-COMP:10686"/>
        <dbReference type="ChEBI" id="CHEBI:15378"/>
        <dbReference type="ChEBI" id="CHEBI:57389"/>
        <dbReference type="ChEBI" id="CHEBI:57692"/>
        <dbReference type="ChEBI" id="CHEBI:58307"/>
        <dbReference type="ChEBI" id="CHEBI:86160"/>
    </reaction>
    <physiologicalReaction direction="left-to-right" evidence="11">
        <dbReference type="Rhea" id="RHEA:43457"/>
    </physiologicalReaction>
</comment>
<dbReference type="GO" id="GO:0005739">
    <property type="term" value="C:mitochondrion"/>
    <property type="evidence" value="ECO:0007669"/>
    <property type="project" value="TreeGrafter"/>
</dbReference>
<evidence type="ECO:0000256" key="12">
    <source>
        <dbReference type="ARBA" id="ARBA00049192"/>
    </source>
</evidence>
<dbReference type="GO" id="GO:0033539">
    <property type="term" value="P:fatty acid beta-oxidation using acyl-CoA dehydrogenase"/>
    <property type="evidence" value="ECO:0007669"/>
    <property type="project" value="TreeGrafter"/>
</dbReference>
<evidence type="ECO:0000259" key="17">
    <source>
        <dbReference type="Pfam" id="PF02771"/>
    </source>
</evidence>
<evidence type="ECO:0000256" key="5">
    <source>
        <dbReference type="ARBA" id="ARBA00022630"/>
    </source>
</evidence>
<comment type="catalytic activity">
    <reaction evidence="12">
        <text>hexanoyl-CoA + oxidized [electron-transfer flavoprotein] + H(+) = (2E)-hexenoyl-CoA + reduced [electron-transfer flavoprotein]</text>
        <dbReference type="Rhea" id="RHEA:43464"/>
        <dbReference type="Rhea" id="RHEA-COMP:10685"/>
        <dbReference type="Rhea" id="RHEA-COMP:10686"/>
        <dbReference type="ChEBI" id="CHEBI:15378"/>
        <dbReference type="ChEBI" id="CHEBI:57692"/>
        <dbReference type="ChEBI" id="CHEBI:58307"/>
        <dbReference type="ChEBI" id="CHEBI:62077"/>
        <dbReference type="ChEBI" id="CHEBI:62620"/>
    </reaction>
    <physiologicalReaction direction="left-to-right" evidence="12">
        <dbReference type="Rhea" id="RHEA:43465"/>
    </physiologicalReaction>
</comment>
<comment type="pathway">
    <text evidence="2">Lipid metabolism; mitochondrial fatty acid beta-oxidation.</text>
</comment>
<feature type="domain" description="Acyl-CoA dehydrogenase/oxidase N-terminal" evidence="17">
    <location>
        <begin position="558"/>
        <end position="666"/>
    </location>
</feature>
<dbReference type="GO" id="GO:0050660">
    <property type="term" value="F:flavin adenine dinucleotide binding"/>
    <property type="evidence" value="ECO:0007669"/>
    <property type="project" value="InterPro"/>
</dbReference>
<dbReference type="FunFam" id="2.40.110.10:FF:000001">
    <property type="entry name" value="Acyl-CoA dehydrogenase, mitochondrial"/>
    <property type="match status" value="1"/>
</dbReference>
<evidence type="ECO:0000256" key="10">
    <source>
        <dbReference type="ARBA" id="ARBA00045387"/>
    </source>
</evidence>
<dbReference type="GO" id="GO:0046359">
    <property type="term" value="P:butyrate catabolic process"/>
    <property type="evidence" value="ECO:0007669"/>
    <property type="project" value="TreeGrafter"/>
</dbReference>
<accession>A0AAN7ZEY9</accession>
<feature type="compositionally biased region" description="Basic and acidic residues" evidence="14">
    <location>
        <begin position="96"/>
        <end position="105"/>
    </location>
</feature>
<reference evidence="18 19" key="1">
    <citation type="journal article" date="2024" name="Insects">
        <title>An Improved Chromosome-Level Genome Assembly of the Firefly Pyrocoelia pectoralis.</title>
        <authorList>
            <person name="Fu X."/>
            <person name="Meyer-Rochow V.B."/>
            <person name="Ballantyne L."/>
            <person name="Zhu X."/>
        </authorList>
    </citation>
    <scope>NUCLEOTIDE SEQUENCE [LARGE SCALE GENOMIC DNA]</scope>
    <source>
        <strain evidence="18">XCY_ONT2</strain>
    </source>
</reference>
<feature type="compositionally biased region" description="Polar residues" evidence="14">
    <location>
        <begin position="79"/>
        <end position="94"/>
    </location>
</feature>
<evidence type="ECO:0000256" key="1">
    <source>
        <dbReference type="ARBA" id="ARBA00001974"/>
    </source>
</evidence>
<dbReference type="Gene3D" id="2.40.110.10">
    <property type="entry name" value="Butyryl-CoA Dehydrogenase, subunit A, domain 2"/>
    <property type="match status" value="1"/>
</dbReference>
<feature type="compositionally biased region" description="Polar residues" evidence="14">
    <location>
        <begin position="267"/>
        <end position="276"/>
    </location>
</feature>
<dbReference type="PANTHER" id="PTHR43884">
    <property type="entry name" value="ACYL-COA DEHYDROGENASE"/>
    <property type="match status" value="1"/>
</dbReference>
<evidence type="ECO:0000256" key="13">
    <source>
        <dbReference type="ARBA" id="ARBA00050758"/>
    </source>
</evidence>
<evidence type="ECO:0000256" key="3">
    <source>
        <dbReference type="ARBA" id="ARBA00009347"/>
    </source>
</evidence>
<dbReference type="AlphaFoldDB" id="A0AAN7ZEY9"/>
<name>A0AAN7ZEY9_9COLE</name>
<dbReference type="InterPro" id="IPR006091">
    <property type="entry name" value="Acyl-CoA_Oxase/DH_mid-dom"/>
</dbReference>
<evidence type="ECO:0000256" key="4">
    <source>
        <dbReference type="ARBA" id="ARBA00012046"/>
    </source>
</evidence>
<dbReference type="InterPro" id="IPR037069">
    <property type="entry name" value="AcylCoA_DH/ox_N_sf"/>
</dbReference>
<comment type="function">
    <text evidence="10">Short-chain specific acyl-CoA dehydrogenase is one of the acyl-CoA dehydrogenases that catalyze the first step of mitochondrial fatty acid beta-oxidation, an aerobic process breaking down fatty acids into acetyl-CoA and allowing the production of energy from fats. The first step of fatty acid beta-oxidation consists in the removal of one hydrogen from C-2 and C-3 of the straight-chain fatty acyl-CoA thioester, resulting in the formation of trans-2-enoyl-CoA. Among the different mitochondrial acyl-CoA dehydrogenases, short-chain specific acyl-CoA dehydrogenase acts specifically on acyl-CoAs with saturated 4 to 6 carbons long primary chains.</text>
</comment>
<dbReference type="Pfam" id="PF02771">
    <property type="entry name" value="Acyl-CoA_dh_N"/>
    <property type="match status" value="1"/>
</dbReference>
<gene>
    <name evidence="18" type="ORF">RI129_009514</name>
</gene>
<comment type="caution">
    <text evidence="18">The sequence shown here is derived from an EMBL/GenBank/DDBJ whole genome shotgun (WGS) entry which is preliminary data.</text>
</comment>
<dbReference type="FunFam" id="1.20.140.10:FF:000004">
    <property type="entry name" value="Acyl-CoA dehydrogenase FadE25"/>
    <property type="match status" value="1"/>
</dbReference>
<dbReference type="SUPFAM" id="SSF56645">
    <property type="entry name" value="Acyl-CoA dehydrogenase NM domain-like"/>
    <property type="match status" value="1"/>
</dbReference>
<sequence length="932" mass="103529">MKRRLTARWKLTDSKVWRPPNTKEHNEVTWTNWYMCKQPSNEVRNTPSDSDSSVERLLNKNYAFLRNSCITKDAISTNSTTTSQAAPENGLESQVEQEKVTDTKPTDTVNESYSSRYDNLTLEELNNIAERIKIYHEVGVVVPEKIVSCQNKYKRKNSKKPQRMQQSIRKRKTTFGQGRIGTTCSTFGVKRCLCCNVDKENCSTVGEQNGCLIDGNNCNSLANRVPINELIQCQSNEVQELDRLTRTENEEPSTFQSCKRKRARKQSPIQPVTNSESTMSQFINLRGRTLQKTVEDPKSPLRGNNGDGLVTSTPLDIHSSRHRNRINPCNNSLDISAIEIGNTESDVECFVEEGQSTSEIVQNNGNNDVGNDEDIMEYVNDLLGTTADTIAEEVEERYQRLDESRRAVSDAISNAISSNHEVVHEEMDLEPSVILVSVGSPQPIIVVEDSIIQINEVDDTTHNVEETVTSIGVRTRRRGMASASCSNVKKTCGNVKVVESTGQAKKQQPSGSNAALRECSICLESLTKREISATTCGHVFCTELSSKTFRRYFNTHLTEHHIKFKDTCRKFSETHLKPIAAELDRDGKFPSEQVTQMGNMGLLGINVPKQWGGLGLDKLSTVLAVEEIARCCGGTGALISIHNLLYMNALRKYGTEEQKEEFLKPFLCHIGCFALSEPEAGSDAANILTTAHLDGDHYILNGVKAWVTSGLQGKAAIIFASVDKNLKHKGITAFLVPLPIQGLCISKIEEKLGIRATSTCTFTLKDVKIPKQNVLGKVGEGFKIAMSQFDEARVGIASQAVGISQAALELAVHYASIRKCFGHPINEFQAIQIRIADMAARLESARLMVWKAAHLREKSKKSTKETSIAKLIAGETATFITHNAMQILGGVGYIKDTPAERHYRDARVTEIYGGISDIHRLIIAQSIFKEYK</sequence>
<evidence type="ECO:0000313" key="19">
    <source>
        <dbReference type="Proteomes" id="UP001329430"/>
    </source>
</evidence>
<feature type="region of interest" description="Disordered" evidence="14">
    <location>
        <begin position="244"/>
        <end position="276"/>
    </location>
</feature>
<dbReference type="EMBL" id="JAVRBK010000007">
    <property type="protein sequence ID" value="KAK5640967.1"/>
    <property type="molecule type" value="Genomic_DNA"/>
</dbReference>
<evidence type="ECO:0000313" key="18">
    <source>
        <dbReference type="EMBL" id="KAK5640967.1"/>
    </source>
</evidence>
<feature type="domain" description="Acyl-CoA dehydrogenase/oxidase C-terminal" evidence="15">
    <location>
        <begin position="779"/>
        <end position="927"/>
    </location>
</feature>
<dbReference type="Gene3D" id="1.10.540.10">
    <property type="entry name" value="Acyl-CoA dehydrogenase/oxidase, N-terminal domain"/>
    <property type="match status" value="1"/>
</dbReference>
<dbReference type="FunFam" id="1.10.540.10:FF:000002">
    <property type="entry name" value="Acyl-CoA dehydrogenase FadE19"/>
    <property type="match status" value="1"/>
</dbReference>
<dbReference type="Gene3D" id="1.20.140.10">
    <property type="entry name" value="Butyryl-CoA Dehydrogenase, subunit A, domain 3"/>
    <property type="match status" value="1"/>
</dbReference>
<dbReference type="Pfam" id="PF00441">
    <property type="entry name" value="Acyl-CoA_dh_1"/>
    <property type="match status" value="1"/>
</dbReference>
<dbReference type="Proteomes" id="UP001329430">
    <property type="component" value="Chromosome 7"/>
</dbReference>
<keyword evidence="19" id="KW-1185">Reference proteome</keyword>
<evidence type="ECO:0000256" key="11">
    <source>
        <dbReference type="ARBA" id="ARBA00048499"/>
    </source>
</evidence>
<dbReference type="InterPro" id="IPR036250">
    <property type="entry name" value="AcylCo_DH-like_C"/>
</dbReference>
<comment type="similarity">
    <text evidence="3">Belongs to the acyl-CoA dehydrogenase family.</text>
</comment>
<evidence type="ECO:0000256" key="9">
    <source>
        <dbReference type="ARBA" id="ARBA00044204"/>
    </source>
</evidence>
<keyword evidence="7" id="KW-0560">Oxidoreductase</keyword>
<dbReference type="GO" id="GO:0016937">
    <property type="term" value="F:short-chain fatty acyl-CoA dehydrogenase activity"/>
    <property type="evidence" value="ECO:0007669"/>
    <property type="project" value="UniProtKB-EC"/>
</dbReference>
<feature type="region of interest" description="Disordered" evidence="14">
    <location>
        <begin position="79"/>
        <end position="112"/>
    </location>
</feature>
<evidence type="ECO:0000259" key="15">
    <source>
        <dbReference type="Pfam" id="PF00441"/>
    </source>
</evidence>
<proteinExistence type="inferred from homology"/>
<keyword evidence="6" id="KW-0274">FAD</keyword>
<dbReference type="InterPro" id="IPR009100">
    <property type="entry name" value="AcylCoA_DH/oxidase_NM_dom_sf"/>
</dbReference>